<evidence type="ECO:0000256" key="6">
    <source>
        <dbReference type="PIRSR" id="PIRSR000337-1"/>
    </source>
</evidence>
<evidence type="ECO:0000313" key="8">
    <source>
        <dbReference type="EMBL" id="MBB6694963.1"/>
    </source>
</evidence>
<proteinExistence type="inferred from homology"/>
<dbReference type="InterPro" id="IPR051260">
    <property type="entry name" value="Diverse_substr_monoxygenases"/>
</dbReference>
<feature type="binding site" evidence="6">
    <location>
        <position position="150"/>
    </location>
    <ligand>
        <name>FMN</name>
        <dbReference type="ChEBI" id="CHEBI:58210"/>
    </ligand>
</feature>
<dbReference type="InterPro" id="IPR016215">
    <property type="entry name" value="NTA_MOA"/>
</dbReference>
<dbReference type="InterPro" id="IPR011251">
    <property type="entry name" value="Luciferase-like_dom"/>
</dbReference>
<keyword evidence="3" id="KW-0560">Oxidoreductase</keyword>
<reference evidence="8 9" key="1">
    <citation type="submission" date="2020-08" db="EMBL/GenBank/DDBJ databases">
        <title>Cohnella phylogeny.</title>
        <authorList>
            <person name="Dunlap C."/>
        </authorList>
    </citation>
    <scope>NUCLEOTIDE SEQUENCE [LARGE SCALE GENOMIC DNA]</scope>
    <source>
        <strain evidence="8 9">DSM 25239</strain>
    </source>
</reference>
<dbReference type="PANTHER" id="PTHR30011:SF16">
    <property type="entry name" value="C2H2 FINGER DOMAIN TRANSCRIPTION FACTOR (EUROFUNG)-RELATED"/>
    <property type="match status" value="1"/>
</dbReference>
<evidence type="ECO:0000256" key="4">
    <source>
        <dbReference type="ARBA" id="ARBA00023033"/>
    </source>
</evidence>
<dbReference type="InterPro" id="IPR036661">
    <property type="entry name" value="Luciferase-like_sf"/>
</dbReference>
<evidence type="ECO:0000256" key="3">
    <source>
        <dbReference type="ARBA" id="ARBA00023002"/>
    </source>
</evidence>
<name>A0A841U9Q1_9BACL</name>
<dbReference type="EMBL" id="JACJVR010000110">
    <property type="protein sequence ID" value="MBB6694963.1"/>
    <property type="molecule type" value="Genomic_DNA"/>
</dbReference>
<dbReference type="Pfam" id="PF00296">
    <property type="entry name" value="Bac_luciferase"/>
    <property type="match status" value="1"/>
</dbReference>
<dbReference type="GO" id="GO:0016705">
    <property type="term" value="F:oxidoreductase activity, acting on paired donors, with incorporation or reduction of molecular oxygen"/>
    <property type="evidence" value="ECO:0007669"/>
    <property type="project" value="InterPro"/>
</dbReference>
<comment type="similarity">
    <text evidence="5">Belongs to the NtaA/SnaA/DszA monooxygenase family.</text>
</comment>
<evidence type="ECO:0000256" key="5">
    <source>
        <dbReference type="ARBA" id="ARBA00033748"/>
    </source>
</evidence>
<evidence type="ECO:0000256" key="1">
    <source>
        <dbReference type="ARBA" id="ARBA00022630"/>
    </source>
</evidence>
<accession>A0A841U9Q1</accession>
<dbReference type="RefSeq" id="WP_185138924.1">
    <property type="nucleotide sequence ID" value="NZ_BORM01000018.1"/>
</dbReference>
<comment type="caution">
    <text evidence="8">The sequence shown here is derived from an EMBL/GenBank/DDBJ whole genome shotgun (WGS) entry which is preliminary data.</text>
</comment>
<keyword evidence="1 6" id="KW-0285">Flavoprotein</keyword>
<feature type="binding site" evidence="6">
    <location>
        <position position="146"/>
    </location>
    <ligand>
        <name>FMN</name>
        <dbReference type="ChEBI" id="CHEBI:58210"/>
    </ligand>
</feature>
<gene>
    <name evidence="8" type="ORF">H7B90_26565</name>
</gene>
<keyword evidence="2 6" id="KW-0288">FMN</keyword>
<feature type="domain" description="Luciferase-like" evidence="7">
    <location>
        <begin position="21"/>
        <end position="383"/>
    </location>
</feature>
<dbReference type="Proteomes" id="UP000553776">
    <property type="component" value="Unassembled WGS sequence"/>
</dbReference>
<keyword evidence="9" id="KW-1185">Reference proteome</keyword>
<feature type="binding site" evidence="6">
    <location>
        <position position="221"/>
    </location>
    <ligand>
        <name>FMN</name>
        <dbReference type="ChEBI" id="CHEBI:58210"/>
    </ligand>
</feature>
<organism evidence="8 9">
    <name type="scientific">Cohnella xylanilytica</name>
    <dbReference type="NCBI Taxonomy" id="557555"/>
    <lineage>
        <taxon>Bacteria</taxon>
        <taxon>Bacillati</taxon>
        <taxon>Bacillota</taxon>
        <taxon>Bacilli</taxon>
        <taxon>Bacillales</taxon>
        <taxon>Paenibacillaceae</taxon>
        <taxon>Cohnella</taxon>
    </lineage>
</organism>
<keyword evidence="4" id="KW-0503">Monooxygenase</keyword>
<dbReference type="SUPFAM" id="SSF51679">
    <property type="entry name" value="Bacterial luciferase-like"/>
    <property type="match status" value="1"/>
</dbReference>
<evidence type="ECO:0000313" key="9">
    <source>
        <dbReference type="Proteomes" id="UP000553776"/>
    </source>
</evidence>
<dbReference type="PANTHER" id="PTHR30011">
    <property type="entry name" value="ALKANESULFONATE MONOOXYGENASE-RELATED"/>
    <property type="match status" value="1"/>
</dbReference>
<dbReference type="AlphaFoldDB" id="A0A841U9Q1"/>
<evidence type="ECO:0000259" key="7">
    <source>
        <dbReference type="Pfam" id="PF00296"/>
    </source>
</evidence>
<dbReference type="Gene3D" id="3.20.20.30">
    <property type="entry name" value="Luciferase-like domain"/>
    <property type="match status" value="1"/>
</dbReference>
<feature type="binding site" evidence="6">
    <location>
        <position position="59"/>
    </location>
    <ligand>
        <name>FMN</name>
        <dbReference type="ChEBI" id="CHEBI:58210"/>
    </ligand>
</feature>
<dbReference type="CDD" id="cd01095">
    <property type="entry name" value="Nitrilotriacetate_monoxgenase"/>
    <property type="match status" value="1"/>
</dbReference>
<dbReference type="PIRSF" id="PIRSF000337">
    <property type="entry name" value="NTA_MOA"/>
    <property type="match status" value="1"/>
</dbReference>
<dbReference type="NCBIfam" id="TIGR03860">
    <property type="entry name" value="FMN_nitrolo"/>
    <property type="match status" value="1"/>
</dbReference>
<sequence>MGNARRQLRFGAALHGAGGNMASWRHPEAPSDASVNFPYYKSQALKAEEGKFDFLFIADGLYINEKSIPHFLNRFEPITILSALAAVTSRIGVVGTLSTSYSEPFTVARQFGSLDHISGGRAGWNVVTSPLEGSALNYSKAEHPNHALRYRIANEYLEVTKGLWDSWEDDAFIRDKESGVFFDPAKLHRLNHKGEFFSVQGPLNIARSRQGQPVIFQAGASEDGRSFAAKVADAIFTNGETFEEARSYYADVKRRVKEAGRDPERVLIFPGIGPIVGGTEEEAERRYREAAELVSVDNALDYLGRFFEHHDFSRYPLDEPFPELGELGRNSFRSTTDKIKREAKENGWTLRETALRVTTPRGAFIGAPEQVADRIQAWFEQGAADGFIVGPGVPGGLGDFVDEVLPILRRRGLFREEYESDTLRGHLGLPIPENRYAVERRLAERV</sequence>
<protein>
    <submittedName>
        <fullName evidence="8">LLM class flavin-dependent oxidoreductase</fullName>
    </submittedName>
</protein>
<evidence type="ECO:0000256" key="2">
    <source>
        <dbReference type="ARBA" id="ARBA00022643"/>
    </source>
</evidence>
<dbReference type="GO" id="GO:0004497">
    <property type="term" value="F:monooxygenase activity"/>
    <property type="evidence" value="ECO:0007669"/>
    <property type="project" value="UniProtKB-KW"/>
</dbReference>
<feature type="binding site" evidence="6">
    <location>
        <position position="96"/>
    </location>
    <ligand>
        <name>FMN</name>
        <dbReference type="ChEBI" id="CHEBI:58210"/>
    </ligand>
</feature>